<evidence type="ECO:0000256" key="13">
    <source>
        <dbReference type="HAMAP-Rule" id="MF_00204"/>
    </source>
</evidence>
<feature type="binding site" evidence="13">
    <location>
        <begin position="62"/>
        <end position="69"/>
    </location>
    <ligand>
        <name>ATP</name>
        <dbReference type="ChEBI" id="CHEBI:30616"/>
    </ligand>
</feature>
<dbReference type="GO" id="GO:0005524">
    <property type="term" value="F:ATP binding"/>
    <property type="evidence" value="ECO:0007669"/>
    <property type="project" value="UniProtKB-UniRule"/>
</dbReference>
<dbReference type="CDD" id="cd18790">
    <property type="entry name" value="SF2_C_UvrB"/>
    <property type="match status" value="1"/>
</dbReference>
<evidence type="ECO:0000256" key="15">
    <source>
        <dbReference type="SAM" id="MobiDB-lite"/>
    </source>
</evidence>
<dbReference type="PROSITE" id="PS50151">
    <property type="entry name" value="UVR"/>
    <property type="match status" value="1"/>
</dbReference>
<protein>
    <recommendedName>
        <fullName evidence="12 13">UvrABC system protein B</fullName>
        <shortName evidence="13">Protein UvrB</shortName>
    </recommendedName>
    <alternativeName>
        <fullName evidence="13">Excinuclease ABC subunit B</fullName>
    </alternativeName>
</protein>
<feature type="domain" description="UVR" evidence="16">
    <location>
        <begin position="673"/>
        <end position="708"/>
    </location>
</feature>
<comment type="caution">
    <text evidence="19">The sequence shown here is derived from an EMBL/GenBank/DDBJ whole genome shotgun (WGS) entry which is preliminary data.</text>
</comment>
<evidence type="ECO:0000259" key="16">
    <source>
        <dbReference type="PROSITE" id="PS50151"/>
    </source>
</evidence>
<dbReference type="SUPFAM" id="SSF46600">
    <property type="entry name" value="C-terminal UvrC-binding domain of UvrB"/>
    <property type="match status" value="1"/>
</dbReference>
<dbReference type="SMART" id="SM00490">
    <property type="entry name" value="HELICc"/>
    <property type="match status" value="1"/>
</dbReference>
<dbReference type="InterPro" id="IPR041471">
    <property type="entry name" value="UvrB_inter"/>
</dbReference>
<name>A0A918GG34_9PSEU</name>
<dbReference type="InterPro" id="IPR001943">
    <property type="entry name" value="UVR_dom"/>
</dbReference>
<keyword evidence="6 13" id="KW-0228">DNA excision</keyword>
<evidence type="ECO:0000259" key="18">
    <source>
        <dbReference type="PROSITE" id="PS51194"/>
    </source>
</evidence>
<comment type="domain">
    <text evidence="13">The beta-hairpin motif is involved in DNA binding.</text>
</comment>
<organism evidence="19 20">
    <name type="scientific">Actinokineospora fastidiosa</name>
    <dbReference type="NCBI Taxonomy" id="1816"/>
    <lineage>
        <taxon>Bacteria</taxon>
        <taxon>Bacillati</taxon>
        <taxon>Actinomycetota</taxon>
        <taxon>Actinomycetes</taxon>
        <taxon>Pseudonocardiales</taxon>
        <taxon>Pseudonocardiaceae</taxon>
        <taxon>Actinokineospora</taxon>
    </lineage>
</organism>
<dbReference type="InterPro" id="IPR004807">
    <property type="entry name" value="UvrB"/>
</dbReference>
<dbReference type="Pfam" id="PF04851">
    <property type="entry name" value="ResIII"/>
    <property type="match status" value="1"/>
</dbReference>
<proteinExistence type="inferred from homology"/>
<evidence type="ECO:0000256" key="14">
    <source>
        <dbReference type="RuleBase" id="RU003587"/>
    </source>
</evidence>
<evidence type="ECO:0000256" key="7">
    <source>
        <dbReference type="ARBA" id="ARBA00022840"/>
    </source>
</evidence>
<keyword evidence="10 13" id="KW-0742">SOS response</keyword>
<evidence type="ECO:0000256" key="11">
    <source>
        <dbReference type="ARBA" id="ARBA00026033"/>
    </source>
</evidence>
<evidence type="ECO:0000256" key="3">
    <source>
        <dbReference type="ARBA" id="ARBA00022490"/>
    </source>
</evidence>
<keyword evidence="3 13" id="KW-0963">Cytoplasm</keyword>
<dbReference type="NCBIfam" id="TIGR00631">
    <property type="entry name" value="uvrb"/>
    <property type="match status" value="1"/>
</dbReference>
<keyword evidence="7 13" id="KW-0067">ATP-binding</keyword>
<dbReference type="AlphaFoldDB" id="A0A918GG34"/>
<dbReference type="Gene3D" id="3.40.50.300">
    <property type="entry name" value="P-loop containing nucleotide triphosphate hydrolases"/>
    <property type="match status" value="3"/>
</dbReference>
<dbReference type="GO" id="GO:0003677">
    <property type="term" value="F:DNA binding"/>
    <property type="evidence" value="ECO:0007669"/>
    <property type="project" value="UniProtKB-UniRule"/>
</dbReference>
<keyword evidence="5 13" id="KW-0227">DNA damage</keyword>
<dbReference type="GO" id="GO:0005737">
    <property type="term" value="C:cytoplasm"/>
    <property type="evidence" value="ECO:0007669"/>
    <property type="project" value="UniProtKB-SubCell"/>
</dbReference>
<dbReference type="InterPro" id="IPR024759">
    <property type="entry name" value="UvrB_YAD/RRR_dom"/>
</dbReference>
<dbReference type="InterPro" id="IPR027417">
    <property type="entry name" value="P-loop_NTPase"/>
</dbReference>
<dbReference type="PANTHER" id="PTHR24029:SF0">
    <property type="entry name" value="UVRABC SYSTEM PROTEIN B"/>
    <property type="match status" value="1"/>
</dbReference>
<dbReference type="GO" id="GO:0009432">
    <property type="term" value="P:SOS response"/>
    <property type="evidence" value="ECO:0007669"/>
    <property type="project" value="UniProtKB-UniRule"/>
</dbReference>
<dbReference type="HAMAP" id="MF_00204">
    <property type="entry name" value="UvrB"/>
    <property type="match status" value="1"/>
</dbReference>
<dbReference type="Proteomes" id="UP000660680">
    <property type="component" value="Unassembled WGS sequence"/>
</dbReference>
<dbReference type="CDD" id="cd17916">
    <property type="entry name" value="DEXHc_UvrB"/>
    <property type="match status" value="1"/>
</dbReference>
<dbReference type="Pfam" id="PF12344">
    <property type="entry name" value="UvrB"/>
    <property type="match status" value="1"/>
</dbReference>
<dbReference type="InterPro" id="IPR036876">
    <property type="entry name" value="UVR_dom_sf"/>
</dbReference>
<evidence type="ECO:0000256" key="4">
    <source>
        <dbReference type="ARBA" id="ARBA00022741"/>
    </source>
</evidence>
<dbReference type="InterPro" id="IPR014001">
    <property type="entry name" value="Helicase_ATP-bd"/>
</dbReference>
<dbReference type="FunFam" id="3.40.50.300:FF:000477">
    <property type="entry name" value="UvrABC system protein B"/>
    <property type="match status" value="1"/>
</dbReference>
<feature type="region of interest" description="Disordered" evidence="15">
    <location>
        <begin position="626"/>
        <end position="668"/>
    </location>
</feature>
<feature type="domain" description="Helicase C-terminal" evidence="18">
    <location>
        <begin position="453"/>
        <end position="619"/>
    </location>
</feature>
<gene>
    <name evidence="13 19" type="primary">uvrB</name>
    <name evidence="19" type="ORF">GCM10010171_31030</name>
</gene>
<dbReference type="NCBIfam" id="NF003673">
    <property type="entry name" value="PRK05298.1"/>
    <property type="match status" value="1"/>
</dbReference>
<dbReference type="EMBL" id="BMRB01000002">
    <property type="protein sequence ID" value="GGS34399.1"/>
    <property type="molecule type" value="Genomic_DNA"/>
</dbReference>
<evidence type="ECO:0000313" key="19">
    <source>
        <dbReference type="EMBL" id="GGS34399.1"/>
    </source>
</evidence>
<sequence>MAFATEHPVLAHSEYRPVGDIPRTGGRFRMRASYQPAGDQPAAIDELERRIRAGEQDVVLLGATGTGKSATTAWLIERLQRPTLLMAPNKTLAAQLANELREFFPENAVEYFVSYYDYYQPEAYIPQTDTYIEKDSSVNDDVERLRHSATMSLLSRRDVVVVASVSCIYGLGTPQSYLDRSIPLRVGDTVERDVFLRALVDVQYSRNDIAFARGTFRVRGDTVEIIPAYEELAVRVEFFGDEIDSLYYLHPLTGDVVRQEQELRIFPATHYVAGPDRLERAIKGIEGELEARLADLERKGKLLEAQRLRMRTSYDIEMMRQVGFCSGIENYSRHIDGRPAGSAPATLLDYFPEDFLLVIDESHVTVPQIGGMYEGDMSRKRNLVEHGFRLPSAVDNRPLTWEEFADRIGQTVYLSATPGPYELGQTGGEFVEQVIRPTGLVDPEVVVKPTEGQIDDLVHEIRLRADRDERVLVTTLTKKMAEDLTDYLLELGIRVRYLHSEVDTLRRVELLRQLRLGDYDVLVGINLLREGLDLPEVSLVAILDADKEGFLRSGTSLIQTIGRAARNVSGEVHMYADKITDSMRHAIDETNRRREKQRAYNEANGIDPQPLRKKIADILDRVYSEAEPDDTVPVGGSGRNTSRGKRAAGEPGAAKSAGITGKDPSKMPRAELADLIQSMTDQMMNAARDLQFELAARLRDEIHDLKRELRGMDAAGIK</sequence>
<comment type="subunit">
    <text evidence="11 13 14">Forms a heterotetramer with UvrA during the search for lesions. Interacts with UvrC in an incision complex.</text>
</comment>
<dbReference type="PROSITE" id="PS51192">
    <property type="entry name" value="HELICASE_ATP_BIND_1"/>
    <property type="match status" value="1"/>
</dbReference>
<dbReference type="GO" id="GO:0016887">
    <property type="term" value="F:ATP hydrolysis activity"/>
    <property type="evidence" value="ECO:0007669"/>
    <property type="project" value="InterPro"/>
</dbReference>
<reference evidence="19" key="1">
    <citation type="journal article" date="2014" name="Int. J. Syst. Evol. Microbiol.">
        <title>Complete genome sequence of Corynebacterium casei LMG S-19264T (=DSM 44701T), isolated from a smear-ripened cheese.</title>
        <authorList>
            <consortium name="US DOE Joint Genome Institute (JGI-PGF)"/>
            <person name="Walter F."/>
            <person name="Albersmeier A."/>
            <person name="Kalinowski J."/>
            <person name="Ruckert C."/>
        </authorList>
    </citation>
    <scope>NUCLEOTIDE SEQUENCE</scope>
    <source>
        <strain evidence="19">JCM 3276</strain>
    </source>
</reference>
<comment type="function">
    <text evidence="13">The UvrABC repair system catalyzes the recognition and processing of DNA lesions. A damage recognition complex composed of 2 UvrA and 2 UvrB subunits scans DNA for abnormalities. Upon binding of the UvrA(2)B(2) complex to a putative damaged site, the DNA wraps around one UvrB monomer. DNA wrap is dependent on ATP binding by UvrB and probably causes local melting of the DNA helix, facilitating insertion of UvrB beta-hairpin between the DNA strands. Then UvrB probes one DNA strand for the presence of a lesion. If a lesion is found the UvrA subunits dissociate and the UvrB-DNA preincision complex is formed. This complex is subsequently bound by UvrC and the second UvrB is released. If no lesion is found, the DNA wraps around the other UvrB subunit that will check the other stand for damage.</text>
</comment>
<evidence type="ECO:0000313" key="20">
    <source>
        <dbReference type="Proteomes" id="UP000660680"/>
    </source>
</evidence>
<dbReference type="GO" id="GO:0009381">
    <property type="term" value="F:excinuclease ABC activity"/>
    <property type="evidence" value="ECO:0007669"/>
    <property type="project" value="UniProtKB-UniRule"/>
</dbReference>
<dbReference type="InterPro" id="IPR001650">
    <property type="entry name" value="Helicase_C-like"/>
</dbReference>
<accession>A0A918GG34</accession>
<reference evidence="19" key="2">
    <citation type="submission" date="2020-09" db="EMBL/GenBank/DDBJ databases">
        <authorList>
            <person name="Sun Q."/>
            <person name="Ohkuma M."/>
        </authorList>
    </citation>
    <scope>NUCLEOTIDE SEQUENCE</scope>
    <source>
        <strain evidence="19">JCM 3276</strain>
    </source>
</reference>
<dbReference type="InterPro" id="IPR006935">
    <property type="entry name" value="Helicase/UvrB_N"/>
</dbReference>
<keyword evidence="4 13" id="KW-0547">Nucleotide-binding</keyword>
<evidence type="ECO:0000256" key="8">
    <source>
        <dbReference type="ARBA" id="ARBA00022881"/>
    </source>
</evidence>
<dbReference type="GO" id="GO:0009380">
    <property type="term" value="C:excinuclease repair complex"/>
    <property type="evidence" value="ECO:0007669"/>
    <property type="project" value="InterPro"/>
</dbReference>
<evidence type="ECO:0000259" key="17">
    <source>
        <dbReference type="PROSITE" id="PS51192"/>
    </source>
</evidence>
<evidence type="ECO:0000256" key="1">
    <source>
        <dbReference type="ARBA" id="ARBA00004496"/>
    </source>
</evidence>
<feature type="short sequence motif" description="Beta-hairpin" evidence="13">
    <location>
        <begin position="115"/>
        <end position="138"/>
    </location>
</feature>
<evidence type="ECO:0000256" key="10">
    <source>
        <dbReference type="ARBA" id="ARBA00023236"/>
    </source>
</evidence>
<comment type="subcellular location">
    <subcellularLocation>
        <location evidence="1 13 14">Cytoplasm</location>
    </subcellularLocation>
</comment>
<evidence type="ECO:0000256" key="5">
    <source>
        <dbReference type="ARBA" id="ARBA00022763"/>
    </source>
</evidence>
<keyword evidence="20" id="KW-1185">Reference proteome</keyword>
<evidence type="ECO:0000256" key="12">
    <source>
        <dbReference type="ARBA" id="ARBA00029504"/>
    </source>
</evidence>
<keyword evidence="9 13" id="KW-0234">DNA repair</keyword>
<dbReference type="SUPFAM" id="SSF52540">
    <property type="entry name" value="P-loop containing nucleoside triphosphate hydrolases"/>
    <property type="match status" value="2"/>
</dbReference>
<dbReference type="PANTHER" id="PTHR24029">
    <property type="entry name" value="UVRABC SYSTEM PROTEIN B"/>
    <property type="match status" value="1"/>
</dbReference>
<keyword evidence="8 13" id="KW-0267">Excision nuclease</keyword>
<dbReference type="SMART" id="SM00487">
    <property type="entry name" value="DEXDc"/>
    <property type="match status" value="1"/>
</dbReference>
<feature type="domain" description="Helicase ATP-binding" evidence="17">
    <location>
        <begin position="49"/>
        <end position="184"/>
    </location>
</feature>
<dbReference type="Pfam" id="PF02151">
    <property type="entry name" value="UVR"/>
    <property type="match status" value="1"/>
</dbReference>
<dbReference type="GO" id="GO:0006289">
    <property type="term" value="P:nucleotide-excision repair"/>
    <property type="evidence" value="ECO:0007669"/>
    <property type="project" value="UniProtKB-UniRule"/>
</dbReference>
<dbReference type="Gene3D" id="4.10.860.10">
    <property type="entry name" value="UVR domain"/>
    <property type="match status" value="1"/>
</dbReference>
<dbReference type="RefSeq" id="WP_189211100.1">
    <property type="nucleotide sequence ID" value="NZ_BMRB01000002.1"/>
</dbReference>
<dbReference type="PROSITE" id="PS51194">
    <property type="entry name" value="HELICASE_CTER"/>
    <property type="match status" value="1"/>
</dbReference>
<dbReference type="FunFam" id="4.10.860.10:FF:000009">
    <property type="entry name" value="UvrABC system protein B"/>
    <property type="match status" value="1"/>
</dbReference>
<evidence type="ECO:0000256" key="6">
    <source>
        <dbReference type="ARBA" id="ARBA00022769"/>
    </source>
</evidence>
<evidence type="ECO:0000256" key="2">
    <source>
        <dbReference type="ARBA" id="ARBA00008533"/>
    </source>
</evidence>
<dbReference type="Pfam" id="PF00271">
    <property type="entry name" value="Helicase_C"/>
    <property type="match status" value="1"/>
</dbReference>
<evidence type="ECO:0000256" key="9">
    <source>
        <dbReference type="ARBA" id="ARBA00023204"/>
    </source>
</evidence>
<dbReference type="Pfam" id="PF17757">
    <property type="entry name" value="UvrB_inter"/>
    <property type="match status" value="1"/>
</dbReference>
<comment type="similarity">
    <text evidence="2 13 14">Belongs to the UvrB family.</text>
</comment>